<dbReference type="STRING" id="71784.A0A1Y2B346"/>
<comment type="caution">
    <text evidence="4">The sequence shown here is derived from an EMBL/GenBank/DDBJ whole genome shotgun (WGS) entry which is preliminary data.</text>
</comment>
<dbReference type="PANTHER" id="PTHR37842">
    <property type="match status" value="1"/>
</dbReference>
<dbReference type="InterPro" id="IPR029018">
    <property type="entry name" value="Hex-like_dom2"/>
</dbReference>
<evidence type="ECO:0000313" key="4">
    <source>
        <dbReference type="EMBL" id="ORY28970.1"/>
    </source>
</evidence>
<evidence type="ECO:0000259" key="3">
    <source>
        <dbReference type="Pfam" id="PF17829"/>
    </source>
</evidence>
<keyword evidence="5" id="KW-1185">Reference proteome</keyword>
<feature type="domain" description="Gylcosyl hydrolase 115 C-terminal" evidence="3">
    <location>
        <begin position="810"/>
        <end position="992"/>
    </location>
</feature>
<dbReference type="InterPro" id="IPR041437">
    <property type="entry name" value="GH115_C"/>
</dbReference>
<organism evidence="4 5">
    <name type="scientific">Naematelia encephala</name>
    <dbReference type="NCBI Taxonomy" id="71784"/>
    <lineage>
        <taxon>Eukaryota</taxon>
        <taxon>Fungi</taxon>
        <taxon>Dikarya</taxon>
        <taxon>Basidiomycota</taxon>
        <taxon>Agaricomycotina</taxon>
        <taxon>Tremellomycetes</taxon>
        <taxon>Tremellales</taxon>
        <taxon>Naemateliaceae</taxon>
        <taxon>Naematelia</taxon>
    </lineage>
</organism>
<evidence type="ECO:0000313" key="5">
    <source>
        <dbReference type="Proteomes" id="UP000193986"/>
    </source>
</evidence>
<proteinExistence type="predicted"/>
<dbReference type="InterPro" id="IPR031924">
    <property type="entry name" value="GH115"/>
</dbReference>
<dbReference type="GO" id="GO:0016787">
    <property type="term" value="F:hydrolase activity"/>
    <property type="evidence" value="ECO:0007669"/>
    <property type="project" value="UniProtKB-KW"/>
</dbReference>
<dbReference type="Proteomes" id="UP000193986">
    <property type="component" value="Unassembled WGS sequence"/>
</dbReference>
<dbReference type="OrthoDB" id="4849794at2759"/>
<reference evidence="4 5" key="1">
    <citation type="submission" date="2016-07" db="EMBL/GenBank/DDBJ databases">
        <title>Pervasive Adenine N6-methylation of Active Genes in Fungi.</title>
        <authorList>
            <consortium name="DOE Joint Genome Institute"/>
            <person name="Mondo S.J."/>
            <person name="Dannebaum R.O."/>
            <person name="Kuo R.C."/>
            <person name="Labutti K."/>
            <person name="Haridas S."/>
            <person name="Kuo A."/>
            <person name="Salamov A."/>
            <person name="Ahrendt S.R."/>
            <person name="Lipzen A."/>
            <person name="Sullivan W."/>
            <person name="Andreopoulos W.B."/>
            <person name="Clum A."/>
            <person name="Lindquist E."/>
            <person name="Daum C."/>
            <person name="Ramamoorthy G.K."/>
            <person name="Gryganskyi A."/>
            <person name="Culley D."/>
            <person name="Magnuson J.K."/>
            <person name="James T.Y."/>
            <person name="O'Malley M.A."/>
            <person name="Stajich J.E."/>
            <person name="Spatafora J.W."/>
            <person name="Visel A."/>
            <person name="Grigoriev I.V."/>
        </authorList>
    </citation>
    <scope>NUCLEOTIDE SEQUENCE [LARGE SCALE GENOMIC DNA]</scope>
    <source>
        <strain evidence="4 5">68-887.2</strain>
    </source>
</reference>
<dbReference type="InterPro" id="IPR042301">
    <property type="entry name" value="GH115_sf"/>
</dbReference>
<dbReference type="InParanoid" id="A0A1Y2B346"/>
<keyword evidence="2" id="KW-0732">Signal</keyword>
<feature type="chain" id="PRO_5012192270" description="Gylcosyl hydrolase 115 C-terminal domain-containing protein" evidence="2">
    <location>
        <begin position="19"/>
        <end position="999"/>
    </location>
</feature>
<dbReference type="Gene3D" id="1.20.58.2150">
    <property type="match status" value="1"/>
</dbReference>
<dbReference type="Pfam" id="PF17829">
    <property type="entry name" value="GH115_C"/>
    <property type="match status" value="1"/>
</dbReference>
<dbReference type="SUPFAM" id="SSF55545">
    <property type="entry name" value="beta-N-acetylhexosaminidase-like domain"/>
    <property type="match status" value="1"/>
</dbReference>
<sequence>MVWQSTLILVLAAGSVSALGGPKCITSTWSDLVLASKNDGWALPILLDSSDVAAIHVAASTFADDIQRVTDIRPNLYNDSLPSGTDKAILVGTVGSSLISKTGATVDGDWEAYYSGVMSSPFDGVSEALVIAGSDKRGTIYGMYDLSEQMGVSPWYWWADVPTPSQDVVAFSRDSTCSHGEPTVKYRGVFINDEQPVLWNWAKTYYNLDEETPPFQTWMYEPIFELILRLKANYFWPAMWAAMFDVDGLDVTGGLPSQPIAGPNQLLADKYGIVMGTSHQEPMGRNTPEWSTYGDGDWNFTANSEFLTEFWTYGAERAKGLDTLFTVGMRGNGDIPLPGANIPIMENITSAQQAILRKVFETEDLNTVPQMWAMYKEVMGYFANGLTVPDDVTILLADDNWGNLMAVLPWGDNHTAGGGIYYHADYVGSPRDYKWLNTVPLAKMWEQLNVATSFNTTDIWILNVGDMKMLELPIEWFLSIAYDSPRWPINSLHTWLACWAEREFGVANKWEVADIMATYSMYVSRIKPELLNSTLWSLVNYDEAETLLSNWTSLAYRAKCVYESLPSQTQSAFFELVYSPVALNANLNRLYISVGKSNLYASQFKTSANIWAYDAMSAFSIDHNITEWFYSLENGKWKYMLAQPHINYAYWQQPMRNTLPPISFVQQSEPSFPGGVAYTRYTVENSLGAWPGDNQHNCAQGYSCPDPTLLPLDPYGAGSRWVEVASGGPMDVSFTATPNVSWISVSQDSGWIKKDGSADTKVYISVDWSALPAAPWSGAGTVNFTASDGAAMIVTVPVNKTASPPSDWSGFVEGDGYVVIEAAHYTSNASAQGYDWEEIDWYGRTLSGMEMLPVTNRNFSLGQGPLITYDFWAVDSINGSSGVVQVTIQVGPALNYFLGDFLAFGFQLDNNKPFQINPVPFASLGSTPADWNNVVAAEIRNVTVPMNMTTGITPGAHNLTLWGMTTGVVVERIWIDMGGIASRGWSYLGPPESKRISRH</sequence>
<dbReference type="Gene3D" id="3.30.379.10">
    <property type="entry name" value="Chitobiase/beta-hexosaminidase domain 2-like"/>
    <property type="match status" value="1"/>
</dbReference>
<evidence type="ECO:0000256" key="1">
    <source>
        <dbReference type="ARBA" id="ARBA00022801"/>
    </source>
</evidence>
<keyword evidence="1" id="KW-0378">Hydrolase</keyword>
<dbReference type="EMBL" id="MCFC01000028">
    <property type="protein sequence ID" value="ORY28970.1"/>
    <property type="molecule type" value="Genomic_DNA"/>
</dbReference>
<feature type="signal peptide" evidence="2">
    <location>
        <begin position="1"/>
        <end position="18"/>
    </location>
</feature>
<evidence type="ECO:0000256" key="2">
    <source>
        <dbReference type="SAM" id="SignalP"/>
    </source>
</evidence>
<dbReference type="AlphaFoldDB" id="A0A1Y2B346"/>
<protein>
    <recommendedName>
        <fullName evidence="3">Gylcosyl hydrolase 115 C-terminal domain-containing protein</fullName>
    </recommendedName>
</protein>
<dbReference type="Pfam" id="PF15979">
    <property type="entry name" value="Glyco_hydro_115"/>
    <property type="match status" value="1"/>
</dbReference>
<dbReference type="Gene3D" id="2.60.120.1620">
    <property type="match status" value="1"/>
</dbReference>
<name>A0A1Y2B346_9TREE</name>
<accession>A0A1Y2B346</accession>
<dbReference type="Gene3D" id="3.20.20.520">
    <property type="entry name" value="Glycosyl hydrolase family 115"/>
    <property type="match status" value="1"/>
</dbReference>
<gene>
    <name evidence="4" type="ORF">BCR39DRAFT_533377</name>
</gene>
<dbReference type="PANTHER" id="PTHR37842:SF2">
    <property type="entry name" value="GYLCOSYL HYDROLASE 115 C-TERMINAL DOMAIN-CONTAINING PROTEIN"/>
    <property type="match status" value="1"/>
</dbReference>